<keyword evidence="1" id="KW-0812">Transmembrane</keyword>
<dbReference type="PANTHER" id="PTHR43767:SF1">
    <property type="entry name" value="NONRIBOSOMAL PEPTIDE SYNTHASE PES1 (EUROFUNG)-RELATED"/>
    <property type="match status" value="1"/>
</dbReference>
<dbReference type="Pfam" id="PF00501">
    <property type="entry name" value="AMP-binding"/>
    <property type="match status" value="1"/>
</dbReference>
<evidence type="ECO:0000313" key="5">
    <source>
        <dbReference type="Proteomes" id="UP000235994"/>
    </source>
</evidence>
<reference evidence="4 5" key="1">
    <citation type="submission" date="2018-01" db="EMBL/GenBank/DDBJ databases">
        <title>The draft genome of an aniline degradation strain ANB-1.</title>
        <authorList>
            <person name="Zhang L."/>
            <person name="Jiang J."/>
        </authorList>
    </citation>
    <scope>NUCLEOTIDE SEQUENCE [LARGE SCALE GENOMIC DNA]</scope>
    <source>
        <strain evidence="4 5">ANB-1</strain>
    </source>
</reference>
<evidence type="ECO:0000259" key="3">
    <source>
        <dbReference type="Pfam" id="PF13193"/>
    </source>
</evidence>
<feature type="domain" description="AMP-dependent synthetase/ligase" evidence="2">
    <location>
        <begin position="13"/>
        <end position="378"/>
    </location>
</feature>
<dbReference type="InterPro" id="IPR000873">
    <property type="entry name" value="AMP-dep_synth/lig_dom"/>
</dbReference>
<keyword evidence="4" id="KW-0436">Ligase</keyword>
<dbReference type="GO" id="GO:0016878">
    <property type="term" value="F:acid-thiol ligase activity"/>
    <property type="evidence" value="ECO:0007669"/>
    <property type="project" value="UniProtKB-ARBA"/>
</dbReference>
<keyword evidence="5" id="KW-1185">Reference proteome</keyword>
<gene>
    <name evidence="4" type="ORF">C1I89_18735</name>
</gene>
<evidence type="ECO:0000313" key="4">
    <source>
        <dbReference type="EMBL" id="PND33016.1"/>
    </source>
</evidence>
<dbReference type="Pfam" id="PF13193">
    <property type="entry name" value="AMP-binding_C"/>
    <property type="match status" value="1"/>
</dbReference>
<dbReference type="Gene3D" id="3.30.300.30">
    <property type="match status" value="1"/>
</dbReference>
<protein>
    <submittedName>
        <fullName evidence="4">ATP-dependent acyl-CoA ligase</fullName>
    </submittedName>
</protein>
<sequence length="512" mass="55485">MDAVGNRTIMDLLDEQAQCHGHRIAVVHEYQNGDVSQLSYIQLREAAMRFAAGLQARGVRPGDRVFVFMGNTAEYVPLWMGLMLAGAVIVAGNIYLTAPEVAYQLEHCQPALAVVEPAHEALVREVCATMAQAPSIACVPRGSLKPEGLSCELAAPPESFRAPPQGSDDLAQILYTSGTSARPKGVMLTQANLLWCGQAGAANSGLSRADRVFNNKPLFHANCQETVLSCLTAGATAVIGERYSASRYLRQLIEHRITICSLSGMLCRTLLNQAPSPFDTAHQVRYAGYAINISEAEIEAFVARFRIPLRNGYGQSESMLYITLQSHAAPSTYPSIGRPTPDREVFLVDDDNRPVAPGQIGEIVVRGHPGRTLTLGYYRDPAATQAAFDGGWLHTGDLGYQDAKGNFYFFGRKKEVIKRAGENISAAEVEEALMGHPDVRDVAVVGVPDPVRDQSVKAFIVLHDGRGEDAAALKAHCAERLAYFKVPEHVEFMAELPRNASGKVLKRALSGA</sequence>
<keyword evidence="1" id="KW-1133">Transmembrane helix</keyword>
<organism evidence="4 5">
    <name type="scientific">Achromobacter pulmonis</name>
    <dbReference type="NCBI Taxonomy" id="1389932"/>
    <lineage>
        <taxon>Bacteria</taxon>
        <taxon>Pseudomonadati</taxon>
        <taxon>Pseudomonadota</taxon>
        <taxon>Betaproteobacteria</taxon>
        <taxon>Burkholderiales</taxon>
        <taxon>Alcaligenaceae</taxon>
        <taxon>Achromobacter</taxon>
    </lineage>
</organism>
<dbReference type="InterPro" id="IPR042099">
    <property type="entry name" value="ANL_N_sf"/>
</dbReference>
<feature type="domain" description="AMP-binding enzyme C-terminal" evidence="3">
    <location>
        <begin position="428"/>
        <end position="503"/>
    </location>
</feature>
<name>A0A2N8KHT8_9BURK</name>
<dbReference type="SUPFAM" id="SSF56801">
    <property type="entry name" value="Acetyl-CoA synthetase-like"/>
    <property type="match status" value="1"/>
</dbReference>
<dbReference type="PANTHER" id="PTHR43767">
    <property type="entry name" value="LONG-CHAIN-FATTY-ACID--COA LIGASE"/>
    <property type="match status" value="1"/>
</dbReference>
<proteinExistence type="predicted"/>
<dbReference type="EMBL" id="POQS01000004">
    <property type="protein sequence ID" value="PND33016.1"/>
    <property type="molecule type" value="Genomic_DNA"/>
</dbReference>
<evidence type="ECO:0000256" key="1">
    <source>
        <dbReference type="SAM" id="Phobius"/>
    </source>
</evidence>
<comment type="caution">
    <text evidence="4">The sequence shown here is derived from an EMBL/GenBank/DDBJ whole genome shotgun (WGS) entry which is preliminary data.</text>
</comment>
<dbReference type="InterPro" id="IPR025110">
    <property type="entry name" value="AMP-bd_C"/>
</dbReference>
<dbReference type="InterPro" id="IPR045851">
    <property type="entry name" value="AMP-bd_C_sf"/>
</dbReference>
<dbReference type="InterPro" id="IPR050237">
    <property type="entry name" value="ATP-dep_AMP-bd_enzyme"/>
</dbReference>
<accession>A0A2N8KHT8</accession>
<dbReference type="Proteomes" id="UP000235994">
    <property type="component" value="Unassembled WGS sequence"/>
</dbReference>
<dbReference type="Gene3D" id="3.40.50.12780">
    <property type="entry name" value="N-terminal domain of ligase-like"/>
    <property type="match status" value="1"/>
</dbReference>
<feature type="transmembrane region" description="Helical" evidence="1">
    <location>
        <begin position="76"/>
        <end position="96"/>
    </location>
</feature>
<evidence type="ECO:0000259" key="2">
    <source>
        <dbReference type="Pfam" id="PF00501"/>
    </source>
</evidence>
<keyword evidence="1" id="KW-0472">Membrane</keyword>
<dbReference type="AlphaFoldDB" id="A0A2N8KHT8"/>